<evidence type="ECO:0000313" key="2">
    <source>
        <dbReference type="Proteomes" id="UP000317977"/>
    </source>
</evidence>
<evidence type="ECO:0000313" key="1">
    <source>
        <dbReference type="EMBL" id="TWU55254.1"/>
    </source>
</evidence>
<protein>
    <submittedName>
        <fullName evidence="1">Uncharacterized protein</fullName>
    </submittedName>
</protein>
<dbReference type="EMBL" id="SJPX01000002">
    <property type="protein sequence ID" value="TWU55254.1"/>
    <property type="molecule type" value="Genomic_DNA"/>
</dbReference>
<keyword evidence="2" id="KW-1185">Reference proteome</keyword>
<organism evidence="1 2">
    <name type="scientific">Rubripirellula reticaptiva</name>
    <dbReference type="NCBI Taxonomy" id="2528013"/>
    <lineage>
        <taxon>Bacteria</taxon>
        <taxon>Pseudomonadati</taxon>
        <taxon>Planctomycetota</taxon>
        <taxon>Planctomycetia</taxon>
        <taxon>Pirellulales</taxon>
        <taxon>Pirellulaceae</taxon>
        <taxon>Rubripirellula</taxon>
    </lineage>
</organism>
<gene>
    <name evidence="1" type="ORF">Poly59_15510</name>
</gene>
<sequence length="62" mass="6607">MPGGLASGSRNLSRVAGLIGDFPKALTIFATVLHDGVAEMNRQDYIWCSHIDGTAACFPRSL</sequence>
<reference evidence="1 2" key="1">
    <citation type="submission" date="2019-02" db="EMBL/GenBank/DDBJ databases">
        <title>Deep-cultivation of Planctomycetes and their phenomic and genomic characterization uncovers novel biology.</title>
        <authorList>
            <person name="Wiegand S."/>
            <person name="Jogler M."/>
            <person name="Boedeker C."/>
            <person name="Pinto D."/>
            <person name="Vollmers J."/>
            <person name="Rivas-Marin E."/>
            <person name="Kohn T."/>
            <person name="Peeters S.H."/>
            <person name="Heuer A."/>
            <person name="Rast P."/>
            <person name="Oberbeckmann S."/>
            <person name="Bunk B."/>
            <person name="Jeske O."/>
            <person name="Meyerdierks A."/>
            <person name="Storesund J.E."/>
            <person name="Kallscheuer N."/>
            <person name="Luecker S."/>
            <person name="Lage O.M."/>
            <person name="Pohl T."/>
            <person name="Merkel B.J."/>
            <person name="Hornburger P."/>
            <person name="Mueller R.-W."/>
            <person name="Bruemmer F."/>
            <person name="Labrenz M."/>
            <person name="Spormann A.M."/>
            <person name="Op Den Camp H."/>
            <person name="Overmann J."/>
            <person name="Amann R."/>
            <person name="Jetten M.S.M."/>
            <person name="Mascher T."/>
            <person name="Medema M.H."/>
            <person name="Devos D.P."/>
            <person name="Kaster A.-K."/>
            <person name="Ovreas L."/>
            <person name="Rohde M."/>
            <person name="Galperin M.Y."/>
            <person name="Jogler C."/>
        </authorList>
    </citation>
    <scope>NUCLEOTIDE SEQUENCE [LARGE SCALE GENOMIC DNA]</scope>
    <source>
        <strain evidence="1 2">Poly59</strain>
    </source>
</reference>
<name>A0A5C6F3Z6_9BACT</name>
<comment type="caution">
    <text evidence="1">The sequence shown here is derived from an EMBL/GenBank/DDBJ whole genome shotgun (WGS) entry which is preliminary data.</text>
</comment>
<proteinExistence type="predicted"/>
<dbReference type="Proteomes" id="UP000317977">
    <property type="component" value="Unassembled WGS sequence"/>
</dbReference>
<dbReference type="AlphaFoldDB" id="A0A5C6F3Z6"/>
<accession>A0A5C6F3Z6</accession>